<dbReference type="RefSeq" id="WP_209461125.1">
    <property type="nucleotide sequence ID" value="NZ_JAGGKC010000056.1"/>
</dbReference>
<dbReference type="CDD" id="cd01109">
    <property type="entry name" value="HTH_YyaN"/>
    <property type="match status" value="1"/>
</dbReference>
<keyword evidence="3 6" id="KW-0238">DNA-binding</keyword>
<gene>
    <name evidence="6" type="ORF">J2Z34_003500</name>
</gene>
<dbReference type="PANTHER" id="PTHR30204:SF69">
    <property type="entry name" value="MERR-FAMILY TRANSCRIPTIONAL REGULATOR"/>
    <property type="match status" value="1"/>
</dbReference>
<keyword evidence="4" id="KW-0804">Transcription</keyword>
<dbReference type="EMBL" id="JAGGKC010000056">
    <property type="protein sequence ID" value="MBP1920978.1"/>
    <property type="molecule type" value="Genomic_DNA"/>
</dbReference>
<organism evidence="6 7">
    <name type="scientific">Youngiibacter multivorans</name>
    <dbReference type="NCBI Taxonomy" id="937251"/>
    <lineage>
        <taxon>Bacteria</taxon>
        <taxon>Bacillati</taxon>
        <taxon>Bacillota</taxon>
        <taxon>Clostridia</taxon>
        <taxon>Eubacteriales</taxon>
        <taxon>Clostridiaceae</taxon>
        <taxon>Youngiibacter</taxon>
    </lineage>
</organism>
<evidence type="ECO:0000256" key="3">
    <source>
        <dbReference type="ARBA" id="ARBA00023125"/>
    </source>
</evidence>
<keyword evidence="1" id="KW-0678">Repressor</keyword>
<sequence length="134" mass="15487">MTYTISQAAEKMGVTVTTLRYYDKEGLLPFVEKKQAGTRVFKEADINGLNIITCMKNSGMPIKDIKRYMDLCREGDSTLKERLEIFFQRRDVVEKQIEEFGKVLETINHKIRYYETAIIAGTDVIHNQNQDTGK</sequence>
<dbReference type="InterPro" id="IPR000551">
    <property type="entry name" value="MerR-type_HTH_dom"/>
</dbReference>
<dbReference type="Pfam" id="PF13411">
    <property type="entry name" value="MerR_1"/>
    <property type="match status" value="1"/>
</dbReference>
<dbReference type="Proteomes" id="UP001519271">
    <property type="component" value="Unassembled WGS sequence"/>
</dbReference>
<keyword evidence="7" id="KW-1185">Reference proteome</keyword>
<dbReference type="Gene3D" id="1.10.1660.10">
    <property type="match status" value="1"/>
</dbReference>
<proteinExistence type="predicted"/>
<feature type="domain" description="HTH merR-type" evidence="5">
    <location>
        <begin position="2"/>
        <end position="71"/>
    </location>
</feature>
<evidence type="ECO:0000256" key="1">
    <source>
        <dbReference type="ARBA" id="ARBA00022491"/>
    </source>
</evidence>
<dbReference type="SUPFAM" id="SSF46955">
    <property type="entry name" value="Putative DNA-binding domain"/>
    <property type="match status" value="1"/>
</dbReference>
<evidence type="ECO:0000313" key="6">
    <source>
        <dbReference type="EMBL" id="MBP1920978.1"/>
    </source>
</evidence>
<comment type="caution">
    <text evidence="6">The sequence shown here is derived from an EMBL/GenBank/DDBJ whole genome shotgun (WGS) entry which is preliminary data.</text>
</comment>
<dbReference type="GO" id="GO:0003677">
    <property type="term" value="F:DNA binding"/>
    <property type="evidence" value="ECO:0007669"/>
    <property type="project" value="UniProtKB-KW"/>
</dbReference>
<evidence type="ECO:0000259" key="5">
    <source>
        <dbReference type="PROSITE" id="PS50937"/>
    </source>
</evidence>
<keyword evidence="2" id="KW-0805">Transcription regulation</keyword>
<dbReference type="InterPro" id="IPR047057">
    <property type="entry name" value="MerR_fam"/>
</dbReference>
<reference evidence="6 7" key="1">
    <citation type="submission" date="2021-03" db="EMBL/GenBank/DDBJ databases">
        <title>Genomic Encyclopedia of Type Strains, Phase IV (KMG-IV): sequencing the most valuable type-strain genomes for metagenomic binning, comparative biology and taxonomic classification.</title>
        <authorList>
            <person name="Goeker M."/>
        </authorList>
    </citation>
    <scope>NUCLEOTIDE SEQUENCE [LARGE SCALE GENOMIC DNA]</scope>
    <source>
        <strain evidence="6 7">DSM 6139</strain>
    </source>
</reference>
<accession>A0ABS4G8T8</accession>
<dbReference type="SMART" id="SM00422">
    <property type="entry name" value="HTH_MERR"/>
    <property type="match status" value="1"/>
</dbReference>
<dbReference type="PROSITE" id="PS50937">
    <property type="entry name" value="HTH_MERR_2"/>
    <property type="match status" value="1"/>
</dbReference>
<dbReference type="PRINTS" id="PR00040">
    <property type="entry name" value="HTHMERR"/>
</dbReference>
<evidence type="ECO:0000256" key="4">
    <source>
        <dbReference type="ARBA" id="ARBA00023163"/>
    </source>
</evidence>
<dbReference type="PANTHER" id="PTHR30204">
    <property type="entry name" value="REDOX-CYCLING DRUG-SENSING TRANSCRIPTIONAL ACTIVATOR SOXR"/>
    <property type="match status" value="1"/>
</dbReference>
<evidence type="ECO:0000313" key="7">
    <source>
        <dbReference type="Proteomes" id="UP001519271"/>
    </source>
</evidence>
<protein>
    <submittedName>
        <fullName evidence="6">DNA-binding transcriptional MerR regulator</fullName>
    </submittedName>
</protein>
<evidence type="ECO:0000256" key="2">
    <source>
        <dbReference type="ARBA" id="ARBA00023015"/>
    </source>
</evidence>
<name>A0ABS4G8T8_9CLOT</name>
<dbReference type="InterPro" id="IPR009061">
    <property type="entry name" value="DNA-bd_dom_put_sf"/>
</dbReference>